<dbReference type="Proteomes" id="UP000634476">
    <property type="component" value="Unassembled WGS sequence"/>
</dbReference>
<feature type="region of interest" description="Disordered" evidence="1">
    <location>
        <begin position="16"/>
        <end position="85"/>
    </location>
</feature>
<organism evidence="2 3">
    <name type="scientific">Planobispora takensis</name>
    <dbReference type="NCBI Taxonomy" id="1367882"/>
    <lineage>
        <taxon>Bacteria</taxon>
        <taxon>Bacillati</taxon>
        <taxon>Actinomycetota</taxon>
        <taxon>Actinomycetes</taxon>
        <taxon>Streptosporangiales</taxon>
        <taxon>Streptosporangiaceae</taxon>
        <taxon>Planobispora</taxon>
    </lineage>
</organism>
<evidence type="ECO:0000256" key="1">
    <source>
        <dbReference type="SAM" id="MobiDB-lite"/>
    </source>
</evidence>
<evidence type="ECO:0000313" key="2">
    <source>
        <dbReference type="EMBL" id="GIH98788.1"/>
    </source>
</evidence>
<comment type="caution">
    <text evidence="2">The sequence shown here is derived from an EMBL/GenBank/DDBJ whole genome shotgun (WGS) entry which is preliminary data.</text>
</comment>
<keyword evidence="3" id="KW-1185">Reference proteome</keyword>
<protein>
    <submittedName>
        <fullName evidence="2">Uncharacterized protein</fullName>
    </submittedName>
</protein>
<feature type="compositionally biased region" description="Basic and acidic residues" evidence="1">
    <location>
        <begin position="35"/>
        <end position="50"/>
    </location>
</feature>
<sequence length="85" mass="8963">MARGDVERRLERMEKLLSGRNSVNPARASANGGREFPETRDAKSAHRPPDGIDATAEPPAEGVEEAAEAVTTPIPVIAGPEETTG</sequence>
<evidence type="ECO:0000313" key="3">
    <source>
        <dbReference type="Proteomes" id="UP000634476"/>
    </source>
</evidence>
<dbReference type="EMBL" id="BOOK01000004">
    <property type="protein sequence ID" value="GIH98788.1"/>
    <property type="molecule type" value="Genomic_DNA"/>
</dbReference>
<name>A0A8J3T0C5_9ACTN</name>
<dbReference type="AlphaFoldDB" id="A0A8J3T0C5"/>
<accession>A0A8J3T0C5</accession>
<proteinExistence type="predicted"/>
<reference evidence="2" key="1">
    <citation type="submission" date="2021-01" db="EMBL/GenBank/DDBJ databases">
        <title>Whole genome shotgun sequence of Planobispora takensis NBRC 109077.</title>
        <authorList>
            <person name="Komaki H."/>
            <person name="Tamura T."/>
        </authorList>
    </citation>
    <scope>NUCLEOTIDE SEQUENCE</scope>
    <source>
        <strain evidence="2">NBRC 109077</strain>
    </source>
</reference>
<gene>
    <name evidence="2" type="ORF">Pta02_07970</name>
</gene>